<evidence type="ECO:0000256" key="1">
    <source>
        <dbReference type="ARBA" id="ARBA00023235"/>
    </source>
</evidence>
<dbReference type="Pfam" id="PF01642">
    <property type="entry name" value="MM_CoA_mutase"/>
    <property type="match status" value="1"/>
</dbReference>
<feature type="domain" description="Methylmalonyl-CoA mutase alpha/beta chain catalytic" evidence="2">
    <location>
        <begin position="36"/>
        <end position="569"/>
    </location>
</feature>
<dbReference type="Gene3D" id="3.20.20.240">
    <property type="entry name" value="Methylmalonyl-CoA mutase"/>
    <property type="match status" value="1"/>
</dbReference>
<gene>
    <name evidence="3" type="ORF">HY730_03735</name>
</gene>
<dbReference type="SUPFAM" id="SSF51703">
    <property type="entry name" value="Cobalamin (vitamin B12)-dependent enzymes"/>
    <property type="match status" value="1"/>
</dbReference>
<dbReference type="AlphaFoldDB" id="A0A933LQM4"/>
<dbReference type="InterPro" id="IPR006098">
    <property type="entry name" value="MMCoA_mutase_a_cat"/>
</dbReference>
<dbReference type="EMBL" id="JACQWF010000167">
    <property type="protein sequence ID" value="MBI4595472.1"/>
    <property type="molecule type" value="Genomic_DNA"/>
</dbReference>
<evidence type="ECO:0000313" key="4">
    <source>
        <dbReference type="Proteomes" id="UP000772181"/>
    </source>
</evidence>
<organism evidence="3 4">
    <name type="scientific">Tectimicrobiota bacterium</name>
    <dbReference type="NCBI Taxonomy" id="2528274"/>
    <lineage>
        <taxon>Bacteria</taxon>
        <taxon>Pseudomonadati</taxon>
        <taxon>Nitrospinota/Tectimicrobiota group</taxon>
        <taxon>Candidatus Tectimicrobiota</taxon>
    </lineage>
</organism>
<accession>A0A933LQM4</accession>
<keyword evidence="1" id="KW-0413">Isomerase</keyword>
<protein>
    <submittedName>
        <fullName evidence="3">Methylmalonyl-CoA mutase</fullName>
    </submittedName>
</protein>
<dbReference type="InterPro" id="IPR016176">
    <property type="entry name" value="Cbl-dep_enz_cat"/>
</dbReference>
<sequence>MFKEENIEKIAAAKKLWEDRVLAKALERFGVTESHQKYYSPVDIKGYDFLEKVGFPGYYPYTAGEYPATPPPVVGEGGAALIRAGGYSGYGTSEDTRDYYRHMISLGFKGGPNLAFDLPTQCGYDSDDPMAKGEVGKVGVAVDTLYDFETIYEAYDGITTLDQIASNFTINAPCNIILAMYIALAEKKGIPINKLRGTPQNDILKEFIARGTYIFPPKPSMRMIRDTITYGTQHMPHLNTISICGFHIREAGATAAQVNAFVLANAIAYVKLGLEAGLDVDTFVPRFTFLAFSGSMEIFKEIARARAVRRMWAKIMRDRFHSKNPRCWMLRGAGGGMVGFYNTTVQRPLNNIARGVLSGVASALSGGFIFGGAPYDEPLGLGHSMEARQISMDAGRILQWEAQLGEVPDPLAGSFYVEALTDQIEEEAWKYIEAIESMGGAVAAIENGYIQKEIAKCAFQYQRDIESGKRVVVGVNKFIGEHELEVTTTRLVDHPYDPRKREEAERKQLERLAMIKRERDNAKVTSHLGQLREAAHQPEVNLIPLFVDLVKAYATVGEMCTVLREVFGEYEQSKAL</sequence>
<name>A0A933LQM4_UNCTE</name>
<dbReference type="NCBIfam" id="TIGR00641">
    <property type="entry name" value="acid_CoA_mut_N"/>
    <property type="match status" value="1"/>
</dbReference>
<dbReference type="GO" id="GO:0031419">
    <property type="term" value="F:cobalamin binding"/>
    <property type="evidence" value="ECO:0007669"/>
    <property type="project" value="InterPro"/>
</dbReference>
<reference evidence="3" key="1">
    <citation type="submission" date="2020-07" db="EMBL/GenBank/DDBJ databases">
        <title>Huge and variable diversity of episymbiotic CPR bacteria and DPANN archaea in groundwater ecosystems.</title>
        <authorList>
            <person name="He C.Y."/>
            <person name="Keren R."/>
            <person name="Whittaker M."/>
            <person name="Farag I.F."/>
            <person name="Doudna J."/>
            <person name="Cate J.H.D."/>
            <person name="Banfield J.F."/>
        </authorList>
    </citation>
    <scope>NUCLEOTIDE SEQUENCE</scope>
    <source>
        <strain evidence="3">NC_groundwater_1482_Ag_S-0.65um_47_24</strain>
    </source>
</reference>
<dbReference type="GO" id="GO:0004494">
    <property type="term" value="F:methylmalonyl-CoA mutase activity"/>
    <property type="evidence" value="ECO:0007669"/>
    <property type="project" value="InterPro"/>
</dbReference>
<evidence type="ECO:0000259" key="2">
    <source>
        <dbReference type="Pfam" id="PF01642"/>
    </source>
</evidence>
<comment type="caution">
    <text evidence="3">The sequence shown here is derived from an EMBL/GenBank/DDBJ whole genome shotgun (WGS) entry which is preliminary data.</text>
</comment>
<proteinExistence type="predicted"/>
<evidence type="ECO:0000313" key="3">
    <source>
        <dbReference type="EMBL" id="MBI4595472.1"/>
    </source>
</evidence>
<dbReference type="Proteomes" id="UP000772181">
    <property type="component" value="Unassembled WGS sequence"/>
</dbReference>
<dbReference type="PANTHER" id="PTHR48101">
    <property type="entry name" value="METHYLMALONYL-COA MUTASE, MITOCHONDRIAL-RELATED"/>
    <property type="match status" value="1"/>
</dbReference>
<dbReference type="PANTHER" id="PTHR48101:SF1">
    <property type="entry name" value="METHYLMALONYL-COA MUTASE, LARGE SUBUNIT"/>
    <property type="match status" value="1"/>
</dbReference>
<dbReference type="InterPro" id="IPR006099">
    <property type="entry name" value="MeMalonylCoA_mutase_a/b_cat"/>
</dbReference>